<accession>A0A3B0QFA8</accession>
<organism evidence="6 7">
    <name type="scientific">Chlamydia poikilotherma</name>
    <dbReference type="NCBI Taxonomy" id="1967783"/>
    <lineage>
        <taxon>Bacteria</taxon>
        <taxon>Pseudomonadati</taxon>
        <taxon>Chlamydiota</taxon>
        <taxon>Chlamydiia</taxon>
        <taxon>Chlamydiales</taxon>
        <taxon>Chlamydiaceae</taxon>
        <taxon>Chlamydia/Chlamydophila group</taxon>
        <taxon>Chlamydia</taxon>
    </lineage>
</organism>
<evidence type="ECO:0000256" key="5">
    <source>
        <dbReference type="HAMAP-Rule" id="MF_00374"/>
    </source>
</evidence>
<dbReference type="HAMAP" id="MF_00374">
    <property type="entry name" value="Ribosomal_uL29"/>
    <property type="match status" value="1"/>
</dbReference>
<dbReference type="Proteomes" id="UP000258476">
    <property type="component" value="Chromosome"/>
</dbReference>
<dbReference type="InterPro" id="IPR001854">
    <property type="entry name" value="Ribosomal_uL29"/>
</dbReference>
<dbReference type="GO" id="GO:1990904">
    <property type="term" value="C:ribonucleoprotein complex"/>
    <property type="evidence" value="ECO:0007669"/>
    <property type="project" value="UniProtKB-KW"/>
</dbReference>
<dbReference type="NCBIfam" id="TIGR00012">
    <property type="entry name" value="L29"/>
    <property type="match status" value="1"/>
</dbReference>
<dbReference type="Gene3D" id="1.10.287.310">
    <property type="match status" value="1"/>
</dbReference>
<dbReference type="Pfam" id="PF00831">
    <property type="entry name" value="Ribosomal_L29"/>
    <property type="match status" value="1"/>
</dbReference>
<keyword evidence="3 5" id="KW-0687">Ribonucleoprotein</keyword>
<dbReference type="GO" id="GO:0005840">
    <property type="term" value="C:ribosome"/>
    <property type="evidence" value="ECO:0007669"/>
    <property type="project" value="UniProtKB-KW"/>
</dbReference>
<evidence type="ECO:0000256" key="2">
    <source>
        <dbReference type="ARBA" id="ARBA00022980"/>
    </source>
</evidence>
<name>A0A3B0QFA8_9CHLA</name>
<dbReference type="OrthoDB" id="18593at2"/>
<dbReference type="InterPro" id="IPR036049">
    <property type="entry name" value="Ribosomal_uL29_sf"/>
</dbReference>
<dbReference type="SUPFAM" id="SSF46561">
    <property type="entry name" value="Ribosomal protein L29 (L29p)"/>
    <property type="match status" value="1"/>
</dbReference>
<sequence length="72" mass="8263">MAAKKKLLAELREKSRVELDAFIHENKKALFSLRAESALQNKAVKMHLFSMYKKNIARSMTVIQEKEGKIDG</sequence>
<dbReference type="GO" id="GO:0006412">
    <property type="term" value="P:translation"/>
    <property type="evidence" value="ECO:0007669"/>
    <property type="project" value="UniProtKB-UniRule"/>
</dbReference>
<dbReference type="KEGG" id="chla:C834K_0108"/>
<evidence type="ECO:0000256" key="1">
    <source>
        <dbReference type="ARBA" id="ARBA00009254"/>
    </source>
</evidence>
<dbReference type="EMBL" id="LS992154">
    <property type="protein sequence ID" value="SYX08592.1"/>
    <property type="molecule type" value="Genomic_DNA"/>
</dbReference>
<keyword evidence="2 5" id="KW-0689">Ribosomal protein</keyword>
<protein>
    <recommendedName>
        <fullName evidence="4 5">Large ribosomal subunit protein uL29</fullName>
    </recommendedName>
</protein>
<keyword evidence="7" id="KW-1185">Reference proteome</keyword>
<proteinExistence type="inferred from homology"/>
<dbReference type="GO" id="GO:0003735">
    <property type="term" value="F:structural constituent of ribosome"/>
    <property type="evidence" value="ECO:0007669"/>
    <property type="project" value="InterPro"/>
</dbReference>
<dbReference type="AlphaFoldDB" id="A0A3B0QFA8"/>
<evidence type="ECO:0000256" key="4">
    <source>
        <dbReference type="ARBA" id="ARBA00035204"/>
    </source>
</evidence>
<dbReference type="RefSeq" id="WP_117273792.1">
    <property type="nucleotide sequence ID" value="NZ_LS992154.1"/>
</dbReference>
<reference evidence="7" key="1">
    <citation type="submission" date="2017-11" db="EMBL/GenBank/DDBJ databases">
        <authorList>
            <person name="Seth-Smith MB H."/>
        </authorList>
    </citation>
    <scope>NUCLEOTIDE SEQUENCE [LARGE SCALE GENOMIC DNA]</scope>
</reference>
<evidence type="ECO:0000256" key="3">
    <source>
        <dbReference type="ARBA" id="ARBA00023274"/>
    </source>
</evidence>
<gene>
    <name evidence="5" type="primary">rpmC</name>
    <name evidence="6" type="ORF">C834K_0108</name>
</gene>
<evidence type="ECO:0000313" key="6">
    <source>
        <dbReference type="EMBL" id="SYX08592.1"/>
    </source>
</evidence>
<evidence type="ECO:0000313" key="7">
    <source>
        <dbReference type="Proteomes" id="UP000258476"/>
    </source>
</evidence>
<comment type="similarity">
    <text evidence="1 5">Belongs to the universal ribosomal protein uL29 family.</text>
</comment>